<dbReference type="InterPro" id="IPR029033">
    <property type="entry name" value="His_PPase_superfam"/>
</dbReference>
<proteinExistence type="predicted"/>
<feature type="active site" description="Tele-phosphohistidine intermediate" evidence="1">
    <location>
        <position position="10"/>
    </location>
</feature>
<dbReference type="InterPro" id="IPR001345">
    <property type="entry name" value="PG/BPGM_mutase_AS"/>
</dbReference>
<dbReference type="GO" id="GO:0005737">
    <property type="term" value="C:cytoplasm"/>
    <property type="evidence" value="ECO:0007669"/>
    <property type="project" value="TreeGrafter"/>
</dbReference>
<protein>
    <submittedName>
        <fullName evidence="3">Phosphoglycerate mutase</fullName>
    </submittedName>
</protein>
<accession>A7NFS4</accession>
<dbReference type="HOGENOM" id="CLU_033323_8_4_0"/>
<dbReference type="RefSeq" id="WP_011997710.1">
    <property type="nucleotide sequence ID" value="NC_009767.1"/>
</dbReference>
<feature type="active site" description="Proton donor/acceptor" evidence="1">
    <location>
        <position position="83"/>
    </location>
</feature>
<dbReference type="PANTHER" id="PTHR48100:SF62">
    <property type="entry name" value="GLUCOSYL-3-PHOSPHOGLYCERATE PHOSPHATASE"/>
    <property type="match status" value="1"/>
</dbReference>
<dbReference type="PROSITE" id="PS00175">
    <property type="entry name" value="PG_MUTASE"/>
    <property type="match status" value="1"/>
</dbReference>
<dbReference type="Proteomes" id="UP000000263">
    <property type="component" value="Chromosome"/>
</dbReference>
<dbReference type="STRING" id="383372.Rcas_0171"/>
<evidence type="ECO:0000313" key="4">
    <source>
        <dbReference type="Proteomes" id="UP000000263"/>
    </source>
</evidence>
<dbReference type="SMART" id="SM00855">
    <property type="entry name" value="PGAM"/>
    <property type="match status" value="1"/>
</dbReference>
<evidence type="ECO:0000256" key="2">
    <source>
        <dbReference type="PIRSR" id="PIRSR613078-2"/>
    </source>
</evidence>
<dbReference type="OrthoDB" id="9783269at2"/>
<dbReference type="CDD" id="cd07067">
    <property type="entry name" value="HP_PGM_like"/>
    <property type="match status" value="1"/>
</dbReference>
<dbReference type="Gene3D" id="3.40.50.1240">
    <property type="entry name" value="Phosphoglycerate mutase-like"/>
    <property type="match status" value="1"/>
</dbReference>
<dbReference type="EMBL" id="CP000804">
    <property type="protein sequence ID" value="ABU56305.1"/>
    <property type="molecule type" value="Genomic_DNA"/>
</dbReference>
<dbReference type="eggNOG" id="COG0406">
    <property type="taxonomic scope" value="Bacteria"/>
</dbReference>
<sequence length="205" mass="23006">MRTALWLVRHGQTPLNKQRRYQGRTDSPLTSFGVLQAQALARRLRRIPLTVAIISPCKRAHDTAAEIVRGREIPVVEDVRWSETNHGRWEGLTYAEVRARFPEEAAARFADALHGRAQGGESLAEVNARILEAWHSLFPAYPGGRILVVTHATPIQLILCRITGLAPTDHWRWRVDLGSLTAIDVYGGGPIVRTVNEIPWLGMRE</sequence>
<dbReference type="Pfam" id="PF00300">
    <property type="entry name" value="His_Phos_1"/>
    <property type="match status" value="1"/>
</dbReference>
<name>A7NFS4_ROSCS</name>
<organism evidence="3 4">
    <name type="scientific">Roseiflexus castenholzii (strain DSM 13941 / HLO8)</name>
    <dbReference type="NCBI Taxonomy" id="383372"/>
    <lineage>
        <taxon>Bacteria</taxon>
        <taxon>Bacillati</taxon>
        <taxon>Chloroflexota</taxon>
        <taxon>Chloroflexia</taxon>
        <taxon>Chloroflexales</taxon>
        <taxon>Roseiflexineae</taxon>
        <taxon>Roseiflexaceae</taxon>
        <taxon>Roseiflexus</taxon>
    </lineage>
</organism>
<feature type="binding site" evidence="2">
    <location>
        <begin position="9"/>
        <end position="16"/>
    </location>
    <ligand>
        <name>substrate</name>
    </ligand>
</feature>
<reference evidence="3 4" key="1">
    <citation type="submission" date="2007-08" db="EMBL/GenBank/DDBJ databases">
        <title>Complete sequence of Roseiflexus castenholzii DSM 13941.</title>
        <authorList>
            <consortium name="US DOE Joint Genome Institute"/>
            <person name="Copeland A."/>
            <person name="Lucas S."/>
            <person name="Lapidus A."/>
            <person name="Barry K."/>
            <person name="Glavina del Rio T."/>
            <person name="Dalin E."/>
            <person name="Tice H."/>
            <person name="Pitluck S."/>
            <person name="Thompson L.S."/>
            <person name="Brettin T."/>
            <person name="Bruce D."/>
            <person name="Detter J.C."/>
            <person name="Han C."/>
            <person name="Tapia R."/>
            <person name="Schmutz J."/>
            <person name="Larimer F."/>
            <person name="Land M."/>
            <person name="Hauser L."/>
            <person name="Kyrpides N."/>
            <person name="Mikhailova N."/>
            <person name="Bryant D.A."/>
            <person name="Hanada S."/>
            <person name="Tsukatani Y."/>
            <person name="Richardson P."/>
        </authorList>
    </citation>
    <scope>NUCLEOTIDE SEQUENCE [LARGE SCALE GENOMIC DNA]</scope>
    <source>
        <strain evidence="4">DSM 13941 / HLO8</strain>
    </source>
</reference>
<dbReference type="InterPro" id="IPR013078">
    <property type="entry name" value="His_Pase_superF_clade-1"/>
</dbReference>
<feature type="binding site" evidence="2">
    <location>
        <position position="59"/>
    </location>
    <ligand>
        <name>substrate</name>
    </ligand>
</feature>
<dbReference type="AlphaFoldDB" id="A7NFS4"/>
<evidence type="ECO:0000313" key="3">
    <source>
        <dbReference type="EMBL" id="ABU56305.1"/>
    </source>
</evidence>
<dbReference type="KEGG" id="rca:Rcas_0171"/>
<gene>
    <name evidence="3" type="ordered locus">Rcas_0171</name>
</gene>
<dbReference type="SUPFAM" id="SSF53254">
    <property type="entry name" value="Phosphoglycerate mutase-like"/>
    <property type="match status" value="1"/>
</dbReference>
<dbReference type="InterPro" id="IPR050275">
    <property type="entry name" value="PGM_Phosphatase"/>
</dbReference>
<dbReference type="GO" id="GO:0016791">
    <property type="term" value="F:phosphatase activity"/>
    <property type="evidence" value="ECO:0007669"/>
    <property type="project" value="TreeGrafter"/>
</dbReference>
<evidence type="ECO:0000256" key="1">
    <source>
        <dbReference type="PIRSR" id="PIRSR613078-1"/>
    </source>
</evidence>
<keyword evidence="4" id="KW-1185">Reference proteome</keyword>
<dbReference type="PANTHER" id="PTHR48100">
    <property type="entry name" value="BROAD-SPECIFICITY PHOSPHATASE YOR283W-RELATED"/>
    <property type="match status" value="1"/>
</dbReference>